<dbReference type="AlphaFoldDB" id="A0A4C1ZZ22"/>
<dbReference type="InterPro" id="IPR043502">
    <property type="entry name" value="DNA/RNA_pol_sf"/>
</dbReference>
<dbReference type="InterPro" id="IPR000477">
    <property type="entry name" value="RT_dom"/>
</dbReference>
<keyword evidence="3" id="KW-0695">RNA-directed DNA polymerase</keyword>
<dbReference type="EMBL" id="BGZK01002256">
    <property type="protein sequence ID" value="GBP92264.1"/>
    <property type="molecule type" value="Genomic_DNA"/>
</dbReference>
<gene>
    <name evidence="3" type="ORF">EVAR_64053_1</name>
</gene>
<organism evidence="3 4">
    <name type="scientific">Eumeta variegata</name>
    <name type="common">Bagworm moth</name>
    <name type="synonym">Eumeta japonica</name>
    <dbReference type="NCBI Taxonomy" id="151549"/>
    <lineage>
        <taxon>Eukaryota</taxon>
        <taxon>Metazoa</taxon>
        <taxon>Ecdysozoa</taxon>
        <taxon>Arthropoda</taxon>
        <taxon>Hexapoda</taxon>
        <taxon>Insecta</taxon>
        <taxon>Pterygota</taxon>
        <taxon>Neoptera</taxon>
        <taxon>Endopterygota</taxon>
        <taxon>Lepidoptera</taxon>
        <taxon>Glossata</taxon>
        <taxon>Ditrysia</taxon>
        <taxon>Tineoidea</taxon>
        <taxon>Psychidae</taxon>
        <taxon>Oiketicinae</taxon>
        <taxon>Eumeta</taxon>
    </lineage>
</organism>
<dbReference type="CDD" id="cd01650">
    <property type="entry name" value="RT_nLTR_like"/>
    <property type="match status" value="1"/>
</dbReference>
<dbReference type="OrthoDB" id="410104at2759"/>
<feature type="compositionally biased region" description="Basic and acidic residues" evidence="1">
    <location>
        <begin position="416"/>
        <end position="426"/>
    </location>
</feature>
<feature type="domain" description="Reverse transcriptase" evidence="2">
    <location>
        <begin position="270"/>
        <end position="402"/>
    </location>
</feature>
<sequence length="458" mass="52866">MVRARLTSTPTKRKRMFHDDISPSVYIFNGDQLKTILEEPIEKNKGNSVPIPEKYEKFINMLQKETKKVNPRSKSVVSNETKQLLHARKELLQKKGNIINRGKIAEISKIINKNIRKDRKLKRQNTLKKHIEKTGGTKKAIKELNSKKDWLVKVKNKNRNYTNIRPKILKIAAEYYRKLYQSNNLKKEGIDKRNKTDSEPTANILKEETIRAINTQKRDKTPGSDQITNELLKATLLIIVPTLTEIFNEILETENIPTDWTKSTIILLHKKGDKGEIANYRPISLMSNLYKVFSKIILSRITSTLDENQPKEQAGFRSKYSTVDHIHVLRQIVQKYNEYKKYYLGFVYNKAFDSLEHDYIWEALCSCKGAGKIHTYTDEYILKSTAKSDWKQRIVVNCVMRFVFVFESSSTTCRPTPDESHDRSTDRSGSLTTLGGRRNHEAGLGGDLTNCPGQTLKN</sequence>
<reference evidence="3 4" key="1">
    <citation type="journal article" date="2019" name="Commun. Biol.">
        <title>The bagworm genome reveals a unique fibroin gene that provides high tensile strength.</title>
        <authorList>
            <person name="Kono N."/>
            <person name="Nakamura H."/>
            <person name="Ohtoshi R."/>
            <person name="Tomita M."/>
            <person name="Numata K."/>
            <person name="Arakawa K."/>
        </authorList>
    </citation>
    <scope>NUCLEOTIDE SEQUENCE [LARGE SCALE GENOMIC DNA]</scope>
</reference>
<proteinExistence type="predicted"/>
<evidence type="ECO:0000313" key="3">
    <source>
        <dbReference type="EMBL" id="GBP92264.1"/>
    </source>
</evidence>
<accession>A0A4C1ZZ22</accession>
<comment type="caution">
    <text evidence="3">The sequence shown here is derived from an EMBL/GenBank/DDBJ whole genome shotgun (WGS) entry which is preliminary data.</text>
</comment>
<evidence type="ECO:0000259" key="2">
    <source>
        <dbReference type="Pfam" id="PF00078"/>
    </source>
</evidence>
<dbReference type="Pfam" id="PF00078">
    <property type="entry name" value="RVT_1"/>
    <property type="match status" value="1"/>
</dbReference>
<name>A0A4C1ZZ22_EUMVA</name>
<dbReference type="Proteomes" id="UP000299102">
    <property type="component" value="Unassembled WGS sequence"/>
</dbReference>
<dbReference type="SUPFAM" id="SSF56672">
    <property type="entry name" value="DNA/RNA polymerases"/>
    <property type="match status" value="1"/>
</dbReference>
<keyword evidence="3" id="KW-0808">Transferase</keyword>
<evidence type="ECO:0000256" key="1">
    <source>
        <dbReference type="SAM" id="MobiDB-lite"/>
    </source>
</evidence>
<protein>
    <submittedName>
        <fullName evidence="3">Probable RNA-directed DNA polymerase from transposon X-element</fullName>
    </submittedName>
</protein>
<evidence type="ECO:0000313" key="4">
    <source>
        <dbReference type="Proteomes" id="UP000299102"/>
    </source>
</evidence>
<keyword evidence="4" id="KW-1185">Reference proteome</keyword>
<dbReference type="PANTHER" id="PTHR19446">
    <property type="entry name" value="REVERSE TRANSCRIPTASES"/>
    <property type="match status" value="1"/>
</dbReference>
<dbReference type="STRING" id="151549.A0A4C1ZZ22"/>
<feature type="region of interest" description="Disordered" evidence="1">
    <location>
        <begin position="410"/>
        <end position="458"/>
    </location>
</feature>
<keyword evidence="3" id="KW-0548">Nucleotidyltransferase</keyword>
<dbReference type="GO" id="GO:0003964">
    <property type="term" value="F:RNA-directed DNA polymerase activity"/>
    <property type="evidence" value="ECO:0007669"/>
    <property type="project" value="UniProtKB-KW"/>
</dbReference>